<dbReference type="InterPro" id="IPR041492">
    <property type="entry name" value="HAD_2"/>
</dbReference>
<sequence>MRSLWKTIFEVNDTIYDEAFLTEHYLKYKEEHPIDYSNLIEPDAKKVLQYLKRNGYKIGLASSSTTAVIQEVLKEGQFTSYFDVVVSGTKFEKSKPNPEIYEYTANKLEVKPENCLVIEDSEKGIRAAYDAKMNVWALKDQHFGMDQRLANDSIATLSEVCKKLQLSEEVG</sequence>
<accession>A0A835FZN1</accession>
<comment type="caution">
    <text evidence="1">The sequence shown here is derived from an EMBL/GenBank/DDBJ whole genome shotgun (WGS) entry which is preliminary data.</text>
</comment>
<dbReference type="PANTHER" id="PTHR18901:SF38">
    <property type="entry name" value="PSEUDOURIDINE-5'-PHOSPHATASE"/>
    <property type="match status" value="1"/>
</dbReference>
<dbReference type="Gene3D" id="3.40.50.1000">
    <property type="entry name" value="HAD superfamily/HAD-like"/>
    <property type="match status" value="1"/>
</dbReference>
<dbReference type="CDD" id="cd07505">
    <property type="entry name" value="HAD_BPGM-like"/>
    <property type="match status" value="1"/>
</dbReference>
<proteinExistence type="predicted"/>
<evidence type="ECO:0000313" key="1">
    <source>
        <dbReference type="EMBL" id="KAF9404249.1"/>
    </source>
</evidence>
<evidence type="ECO:0000313" key="2">
    <source>
        <dbReference type="Proteomes" id="UP000648187"/>
    </source>
</evidence>
<dbReference type="PANTHER" id="PTHR18901">
    <property type="entry name" value="2-DEOXYGLUCOSE-6-PHOSPHATE PHOSPHATASE 2"/>
    <property type="match status" value="1"/>
</dbReference>
<dbReference type="InterPro" id="IPR023214">
    <property type="entry name" value="HAD_sf"/>
</dbReference>
<dbReference type="NCBIfam" id="TIGR01509">
    <property type="entry name" value="HAD-SF-IA-v3"/>
    <property type="match status" value="1"/>
</dbReference>
<dbReference type="Pfam" id="PF13419">
    <property type="entry name" value="HAD_2"/>
    <property type="match status" value="1"/>
</dbReference>
<keyword evidence="2" id="KW-1185">Reference proteome</keyword>
<dbReference type="InterPro" id="IPR036412">
    <property type="entry name" value="HAD-like_sf"/>
</dbReference>
<dbReference type="InterPro" id="IPR006439">
    <property type="entry name" value="HAD-SF_hydro_IA"/>
</dbReference>
<protein>
    <submittedName>
        <fullName evidence="1">Uncharacterized protein</fullName>
    </submittedName>
</protein>
<reference evidence="1" key="1">
    <citation type="submission" date="2020-08" db="EMBL/GenBank/DDBJ databases">
        <title>Spodoptera exigua strain:BAW_Kor-Di-RS1 Genome sequencing and assembly.</title>
        <authorList>
            <person name="Kim J."/>
            <person name="Nam H.Y."/>
            <person name="Kwon M."/>
            <person name="Choi J.H."/>
            <person name="Cho S.R."/>
            <person name="Kim G.-H."/>
        </authorList>
    </citation>
    <scope>NUCLEOTIDE SEQUENCE</scope>
    <source>
        <strain evidence="1">BAW_Kor-Di-RS1</strain>
        <tissue evidence="1">Whole-body</tissue>
    </source>
</reference>
<dbReference type="AlphaFoldDB" id="A0A835FZN1"/>
<dbReference type="PRINTS" id="PR00413">
    <property type="entry name" value="HADHALOGNASE"/>
</dbReference>
<gene>
    <name evidence="1" type="ORF">HW555_014443</name>
</gene>
<dbReference type="EMBL" id="JACKWZ010001036">
    <property type="protein sequence ID" value="KAF9404249.1"/>
    <property type="molecule type" value="Genomic_DNA"/>
</dbReference>
<dbReference type="NCBIfam" id="TIGR01549">
    <property type="entry name" value="HAD-SF-IA-v1"/>
    <property type="match status" value="1"/>
</dbReference>
<name>A0A835FZN1_SPOEX</name>
<dbReference type="SUPFAM" id="SSF56784">
    <property type="entry name" value="HAD-like"/>
    <property type="match status" value="1"/>
</dbReference>
<dbReference type="Proteomes" id="UP000648187">
    <property type="component" value="Unassembled WGS sequence"/>
</dbReference>
<organism evidence="1 2">
    <name type="scientific">Spodoptera exigua</name>
    <name type="common">Beet armyworm</name>
    <name type="synonym">Noctua fulgens</name>
    <dbReference type="NCBI Taxonomy" id="7107"/>
    <lineage>
        <taxon>Eukaryota</taxon>
        <taxon>Metazoa</taxon>
        <taxon>Ecdysozoa</taxon>
        <taxon>Arthropoda</taxon>
        <taxon>Hexapoda</taxon>
        <taxon>Insecta</taxon>
        <taxon>Pterygota</taxon>
        <taxon>Neoptera</taxon>
        <taxon>Endopterygota</taxon>
        <taxon>Lepidoptera</taxon>
        <taxon>Glossata</taxon>
        <taxon>Ditrysia</taxon>
        <taxon>Noctuoidea</taxon>
        <taxon>Noctuidae</taxon>
        <taxon>Amphipyrinae</taxon>
        <taxon>Spodoptera</taxon>
    </lineage>
</organism>